<evidence type="ECO:0000256" key="2">
    <source>
        <dbReference type="ARBA" id="ARBA00023002"/>
    </source>
</evidence>
<comment type="similarity">
    <text evidence="1">Belongs to the Gfo/Idh/MocA family.</text>
</comment>
<dbReference type="Proteomes" id="UP000077266">
    <property type="component" value="Unassembled WGS sequence"/>
</dbReference>
<dbReference type="EMBL" id="KV426086">
    <property type="protein sequence ID" value="KZV88937.1"/>
    <property type="molecule type" value="Genomic_DNA"/>
</dbReference>
<organism evidence="5 6">
    <name type="scientific">Exidia glandulosa HHB12029</name>
    <dbReference type="NCBI Taxonomy" id="1314781"/>
    <lineage>
        <taxon>Eukaryota</taxon>
        <taxon>Fungi</taxon>
        <taxon>Dikarya</taxon>
        <taxon>Basidiomycota</taxon>
        <taxon>Agaricomycotina</taxon>
        <taxon>Agaricomycetes</taxon>
        <taxon>Auriculariales</taxon>
        <taxon>Exidiaceae</taxon>
        <taxon>Exidia</taxon>
    </lineage>
</organism>
<dbReference type="SUPFAM" id="SSF51735">
    <property type="entry name" value="NAD(P)-binding Rossmann-fold domains"/>
    <property type="match status" value="1"/>
</dbReference>
<evidence type="ECO:0000259" key="3">
    <source>
        <dbReference type="Pfam" id="PF01408"/>
    </source>
</evidence>
<accession>A0A165FG38</accession>
<dbReference type="InterPro" id="IPR004104">
    <property type="entry name" value="Gfo/Idh/MocA-like_OxRdtase_C"/>
</dbReference>
<dbReference type="PANTHER" id="PTHR43708:SF5">
    <property type="entry name" value="CONSERVED EXPRESSED OXIDOREDUCTASE (EUROFUNG)-RELATED"/>
    <property type="match status" value="1"/>
</dbReference>
<dbReference type="AlphaFoldDB" id="A0A165FG38"/>
<evidence type="ECO:0000256" key="1">
    <source>
        <dbReference type="ARBA" id="ARBA00010928"/>
    </source>
</evidence>
<sequence>MPLNVAVLGTGMSAKVFHVPFIRALPEHFTLHTIMSSNPESAKQRFPDAKKYVSDIRDVLDDKDIDVVCVCTPNSTHFQYTQLAVSKGKHVILEKPLCATSKECDTLIRLARSQSPPRLIAAFQNRRFDSDFLTLTKVLASGELGALSELETRYDRFRPALKGGTWKELGGVGQGVLYDLGSHLIDQVLTLFGPPARLWAHVANSRAIGDENFDDSFIAHFFYDTREGREIPLVVNLHAGILSCVEQQLRFAAKGTKGSFVKYGLDAQEAQLNASPPLPLSDASFGVEDPSIHGTLTTASGKRTVVSEKGAYLEWYQGVARALESGDASILPVKPEGARDVIRAIELCYESARSGSVVPWTKF</sequence>
<dbReference type="FunCoup" id="A0A165FG38">
    <property type="interactions" value="28"/>
</dbReference>
<evidence type="ECO:0000313" key="5">
    <source>
        <dbReference type="EMBL" id="KZV88937.1"/>
    </source>
</evidence>
<name>A0A165FG38_EXIGL</name>
<keyword evidence="6" id="KW-1185">Reference proteome</keyword>
<proteinExistence type="inferred from homology"/>
<dbReference type="STRING" id="1314781.A0A165FG38"/>
<gene>
    <name evidence="5" type="ORF">EXIGLDRAFT_722116</name>
</gene>
<keyword evidence="2" id="KW-0560">Oxidoreductase</keyword>
<dbReference type="InterPro" id="IPR000683">
    <property type="entry name" value="Gfo/Idh/MocA-like_OxRdtase_N"/>
</dbReference>
<dbReference type="PANTHER" id="PTHR43708">
    <property type="entry name" value="CONSERVED EXPRESSED OXIDOREDUCTASE (EUROFUNG)"/>
    <property type="match status" value="1"/>
</dbReference>
<dbReference type="OrthoDB" id="446809at2759"/>
<dbReference type="InterPro" id="IPR051317">
    <property type="entry name" value="Gfo/Idh/MocA_oxidoreduct"/>
</dbReference>
<dbReference type="GO" id="GO:0000166">
    <property type="term" value="F:nucleotide binding"/>
    <property type="evidence" value="ECO:0007669"/>
    <property type="project" value="InterPro"/>
</dbReference>
<dbReference type="InParanoid" id="A0A165FG38"/>
<evidence type="ECO:0000313" key="6">
    <source>
        <dbReference type="Proteomes" id="UP000077266"/>
    </source>
</evidence>
<dbReference type="InterPro" id="IPR036291">
    <property type="entry name" value="NAD(P)-bd_dom_sf"/>
</dbReference>
<reference evidence="5 6" key="1">
    <citation type="journal article" date="2016" name="Mol. Biol. Evol.">
        <title>Comparative Genomics of Early-Diverging Mushroom-Forming Fungi Provides Insights into the Origins of Lignocellulose Decay Capabilities.</title>
        <authorList>
            <person name="Nagy L.G."/>
            <person name="Riley R."/>
            <person name="Tritt A."/>
            <person name="Adam C."/>
            <person name="Daum C."/>
            <person name="Floudas D."/>
            <person name="Sun H."/>
            <person name="Yadav J.S."/>
            <person name="Pangilinan J."/>
            <person name="Larsson K.H."/>
            <person name="Matsuura K."/>
            <person name="Barry K."/>
            <person name="Labutti K."/>
            <person name="Kuo R."/>
            <person name="Ohm R.A."/>
            <person name="Bhattacharya S.S."/>
            <person name="Shirouzu T."/>
            <person name="Yoshinaga Y."/>
            <person name="Martin F.M."/>
            <person name="Grigoriev I.V."/>
            <person name="Hibbett D.S."/>
        </authorList>
    </citation>
    <scope>NUCLEOTIDE SEQUENCE [LARGE SCALE GENOMIC DNA]</scope>
    <source>
        <strain evidence="5 6">HHB12029</strain>
    </source>
</reference>
<protein>
    <submittedName>
        <fullName evidence="5">NAD binding Rossmann fold oxidoreductase</fullName>
    </submittedName>
</protein>
<dbReference type="Gene3D" id="3.40.50.720">
    <property type="entry name" value="NAD(P)-binding Rossmann-like Domain"/>
    <property type="match status" value="1"/>
</dbReference>
<dbReference type="Pfam" id="PF02894">
    <property type="entry name" value="GFO_IDH_MocA_C"/>
    <property type="match status" value="1"/>
</dbReference>
<feature type="domain" description="Gfo/Idh/MocA-like oxidoreductase N-terminal" evidence="3">
    <location>
        <begin position="3"/>
        <end position="115"/>
    </location>
</feature>
<evidence type="ECO:0000259" key="4">
    <source>
        <dbReference type="Pfam" id="PF02894"/>
    </source>
</evidence>
<dbReference type="Pfam" id="PF01408">
    <property type="entry name" value="GFO_IDH_MocA"/>
    <property type="match status" value="1"/>
</dbReference>
<feature type="domain" description="Gfo/Idh/MocA-like oxidoreductase C-terminal" evidence="4">
    <location>
        <begin position="138"/>
        <end position="358"/>
    </location>
</feature>
<dbReference type="GO" id="GO:0016491">
    <property type="term" value="F:oxidoreductase activity"/>
    <property type="evidence" value="ECO:0007669"/>
    <property type="project" value="UniProtKB-KW"/>
</dbReference>
<dbReference type="Gene3D" id="3.30.360.10">
    <property type="entry name" value="Dihydrodipicolinate Reductase, domain 2"/>
    <property type="match status" value="1"/>
</dbReference>